<accession>A0A1G2HUR8</accession>
<keyword evidence="5" id="KW-0694">RNA-binding</keyword>
<comment type="function">
    <text evidence="5">One of the primary rRNA binding proteins, it binds directly to 16S rRNA central domain where it helps coordinate assembly of the platform of the 30S subunit.</text>
</comment>
<proteinExistence type="inferred from homology"/>
<dbReference type="Gene3D" id="3.30.1490.10">
    <property type="match status" value="1"/>
</dbReference>
<protein>
    <recommendedName>
        <fullName evidence="4 5">Small ribosomal subunit protein uS8</fullName>
    </recommendedName>
</protein>
<dbReference type="Proteomes" id="UP000179183">
    <property type="component" value="Unassembled WGS sequence"/>
</dbReference>
<dbReference type="InterPro" id="IPR035987">
    <property type="entry name" value="Ribosomal_uS8_sf"/>
</dbReference>
<dbReference type="PANTHER" id="PTHR11758">
    <property type="entry name" value="40S RIBOSOMAL PROTEIN S15A"/>
    <property type="match status" value="1"/>
</dbReference>
<evidence type="ECO:0000256" key="1">
    <source>
        <dbReference type="ARBA" id="ARBA00006471"/>
    </source>
</evidence>
<dbReference type="InterPro" id="IPR047863">
    <property type="entry name" value="Ribosomal_uS8_CS"/>
</dbReference>
<sequence>MAMTDPITDMLNQIRNAQAVKKTEVLISFSKLKNEITNILLQENFIGEVKKVAKRKNKVLKIALKYNNDLPAIEGAKRVSKPGQRIYSKSSELKKVRGGFGISIISTPKGLMTNVQARKAKLGGEVICEIW</sequence>
<dbReference type="GO" id="GO:1990904">
    <property type="term" value="C:ribonucleoprotein complex"/>
    <property type="evidence" value="ECO:0007669"/>
    <property type="project" value="UniProtKB-KW"/>
</dbReference>
<evidence type="ECO:0000256" key="2">
    <source>
        <dbReference type="ARBA" id="ARBA00022980"/>
    </source>
</evidence>
<comment type="subunit">
    <text evidence="5">Part of the 30S ribosomal subunit. Contacts proteins S5 and S12.</text>
</comment>
<dbReference type="EMBL" id="MHOQ01000034">
    <property type="protein sequence ID" value="OGZ65970.1"/>
    <property type="molecule type" value="Genomic_DNA"/>
</dbReference>
<dbReference type="FunFam" id="3.30.1490.10:FF:000001">
    <property type="entry name" value="30S ribosomal protein S8"/>
    <property type="match status" value="1"/>
</dbReference>
<dbReference type="GO" id="GO:0006412">
    <property type="term" value="P:translation"/>
    <property type="evidence" value="ECO:0007669"/>
    <property type="project" value="UniProtKB-UniRule"/>
</dbReference>
<dbReference type="GO" id="GO:0019843">
    <property type="term" value="F:rRNA binding"/>
    <property type="evidence" value="ECO:0007669"/>
    <property type="project" value="UniProtKB-UniRule"/>
</dbReference>
<dbReference type="AlphaFoldDB" id="A0A1G2HUR8"/>
<evidence type="ECO:0000256" key="6">
    <source>
        <dbReference type="RuleBase" id="RU003660"/>
    </source>
</evidence>
<evidence type="ECO:0000313" key="7">
    <source>
        <dbReference type="EMBL" id="OGZ65970.1"/>
    </source>
</evidence>
<comment type="caution">
    <text evidence="7">The sequence shown here is derived from an EMBL/GenBank/DDBJ whole genome shotgun (WGS) entry which is preliminary data.</text>
</comment>
<gene>
    <name evidence="5" type="primary">rpsH</name>
    <name evidence="7" type="ORF">A3D34_01545</name>
</gene>
<dbReference type="PROSITE" id="PS00053">
    <property type="entry name" value="RIBOSOMAL_S8"/>
    <property type="match status" value="1"/>
</dbReference>
<evidence type="ECO:0000256" key="4">
    <source>
        <dbReference type="ARBA" id="ARBA00035258"/>
    </source>
</evidence>
<keyword evidence="5" id="KW-0699">rRNA-binding</keyword>
<name>A0A1G2HUR8_9BACT</name>
<keyword evidence="2 5" id="KW-0689">Ribosomal protein</keyword>
<keyword evidence="3 5" id="KW-0687">Ribonucleoprotein</keyword>
<comment type="similarity">
    <text evidence="1 5 6">Belongs to the universal ribosomal protein uS8 family.</text>
</comment>
<evidence type="ECO:0000256" key="5">
    <source>
        <dbReference type="HAMAP-Rule" id="MF_01302"/>
    </source>
</evidence>
<dbReference type="Gene3D" id="3.30.1370.30">
    <property type="match status" value="1"/>
</dbReference>
<dbReference type="GO" id="GO:0003735">
    <property type="term" value="F:structural constituent of ribosome"/>
    <property type="evidence" value="ECO:0007669"/>
    <property type="project" value="InterPro"/>
</dbReference>
<evidence type="ECO:0000256" key="3">
    <source>
        <dbReference type="ARBA" id="ARBA00023274"/>
    </source>
</evidence>
<dbReference type="Pfam" id="PF00410">
    <property type="entry name" value="Ribosomal_S8"/>
    <property type="match status" value="1"/>
</dbReference>
<dbReference type="NCBIfam" id="NF001109">
    <property type="entry name" value="PRK00136.1"/>
    <property type="match status" value="1"/>
</dbReference>
<dbReference type="HAMAP" id="MF_01302_B">
    <property type="entry name" value="Ribosomal_uS8_B"/>
    <property type="match status" value="1"/>
</dbReference>
<dbReference type="GO" id="GO:0005737">
    <property type="term" value="C:cytoplasm"/>
    <property type="evidence" value="ECO:0007669"/>
    <property type="project" value="UniProtKB-ARBA"/>
</dbReference>
<dbReference type="InterPro" id="IPR000630">
    <property type="entry name" value="Ribosomal_uS8"/>
</dbReference>
<evidence type="ECO:0000313" key="8">
    <source>
        <dbReference type="Proteomes" id="UP000179183"/>
    </source>
</evidence>
<dbReference type="GO" id="GO:0005840">
    <property type="term" value="C:ribosome"/>
    <property type="evidence" value="ECO:0007669"/>
    <property type="project" value="UniProtKB-KW"/>
</dbReference>
<reference evidence="7 8" key="1">
    <citation type="journal article" date="2016" name="Nat. Commun.">
        <title>Thousands of microbial genomes shed light on interconnected biogeochemical processes in an aquifer system.</title>
        <authorList>
            <person name="Anantharaman K."/>
            <person name="Brown C.T."/>
            <person name="Hug L.A."/>
            <person name="Sharon I."/>
            <person name="Castelle C.J."/>
            <person name="Probst A.J."/>
            <person name="Thomas B.C."/>
            <person name="Singh A."/>
            <person name="Wilkins M.J."/>
            <person name="Karaoz U."/>
            <person name="Brodie E.L."/>
            <person name="Williams K.H."/>
            <person name="Hubbard S.S."/>
            <person name="Banfield J.F."/>
        </authorList>
    </citation>
    <scope>NUCLEOTIDE SEQUENCE [LARGE SCALE GENOMIC DNA]</scope>
</reference>
<dbReference type="SUPFAM" id="SSF56047">
    <property type="entry name" value="Ribosomal protein S8"/>
    <property type="match status" value="1"/>
</dbReference>
<organism evidence="7 8">
    <name type="scientific">Candidatus Staskawiczbacteria bacterium RIFCSPHIGHO2_02_FULL_33_16</name>
    <dbReference type="NCBI Taxonomy" id="1802204"/>
    <lineage>
        <taxon>Bacteria</taxon>
        <taxon>Candidatus Staskawicziibacteriota</taxon>
    </lineage>
</organism>